<accession>A0A917SG92</accession>
<protein>
    <submittedName>
        <fullName evidence="1">Uncharacterized protein</fullName>
    </submittedName>
</protein>
<name>A0A917SG92_9ACTN</name>
<keyword evidence="2" id="KW-1185">Reference proteome</keyword>
<proteinExistence type="predicted"/>
<evidence type="ECO:0000313" key="1">
    <source>
        <dbReference type="EMBL" id="GGL79715.1"/>
    </source>
</evidence>
<comment type="caution">
    <text evidence="1">The sequence shown here is derived from an EMBL/GenBank/DDBJ whole genome shotgun (WGS) entry which is preliminary data.</text>
</comment>
<evidence type="ECO:0000313" key="2">
    <source>
        <dbReference type="Proteomes" id="UP000613840"/>
    </source>
</evidence>
<dbReference type="AlphaFoldDB" id="A0A917SG92"/>
<organism evidence="1 2">
    <name type="scientific">Microlunatus endophyticus</name>
    <dbReference type="NCBI Taxonomy" id="1716077"/>
    <lineage>
        <taxon>Bacteria</taxon>
        <taxon>Bacillati</taxon>
        <taxon>Actinomycetota</taxon>
        <taxon>Actinomycetes</taxon>
        <taxon>Propionibacteriales</taxon>
        <taxon>Propionibacteriaceae</taxon>
        <taxon>Microlunatus</taxon>
    </lineage>
</organism>
<sequence>MRPTYSYVIKVSRTEYGREWDIQVPGLPVESAPAIPEALKTALVQLAERIRAMDAKRARVLVTVEVQPEQMNDVITGAIN</sequence>
<dbReference type="Proteomes" id="UP000613840">
    <property type="component" value="Unassembled WGS sequence"/>
</dbReference>
<dbReference type="EMBL" id="BMMZ01000014">
    <property type="protein sequence ID" value="GGL79715.1"/>
    <property type="molecule type" value="Genomic_DNA"/>
</dbReference>
<reference evidence="1" key="2">
    <citation type="submission" date="2020-09" db="EMBL/GenBank/DDBJ databases">
        <authorList>
            <person name="Sun Q."/>
            <person name="Zhou Y."/>
        </authorList>
    </citation>
    <scope>NUCLEOTIDE SEQUENCE</scope>
    <source>
        <strain evidence="1">CGMCC 4.7306</strain>
    </source>
</reference>
<gene>
    <name evidence="1" type="ORF">GCM10011575_42540</name>
</gene>
<reference evidence="1" key="1">
    <citation type="journal article" date="2014" name="Int. J. Syst. Evol. Microbiol.">
        <title>Complete genome sequence of Corynebacterium casei LMG S-19264T (=DSM 44701T), isolated from a smear-ripened cheese.</title>
        <authorList>
            <consortium name="US DOE Joint Genome Institute (JGI-PGF)"/>
            <person name="Walter F."/>
            <person name="Albersmeier A."/>
            <person name="Kalinowski J."/>
            <person name="Ruckert C."/>
        </authorList>
    </citation>
    <scope>NUCLEOTIDE SEQUENCE</scope>
    <source>
        <strain evidence="1">CGMCC 4.7306</strain>
    </source>
</reference>